<comment type="cofactor">
    <cofactor evidence="1">
        <name>heme b</name>
        <dbReference type="ChEBI" id="CHEBI:60344"/>
    </cofactor>
</comment>
<evidence type="ECO:0000256" key="4">
    <source>
        <dbReference type="ARBA" id="ARBA00022723"/>
    </source>
</evidence>
<name>A0A2W5B0Z0_9CORY</name>
<comment type="similarity">
    <text evidence="8">Belongs to the DyP-type peroxidase family.</text>
</comment>
<evidence type="ECO:0000256" key="1">
    <source>
        <dbReference type="ARBA" id="ARBA00001970"/>
    </source>
</evidence>
<dbReference type="GO" id="GO:0005829">
    <property type="term" value="C:cytosol"/>
    <property type="evidence" value="ECO:0007669"/>
    <property type="project" value="TreeGrafter"/>
</dbReference>
<dbReference type="NCBIfam" id="TIGR01413">
    <property type="entry name" value="Dyp_perox_fam"/>
    <property type="match status" value="1"/>
</dbReference>
<keyword evidence="7" id="KW-0408">Iron</keyword>
<dbReference type="Pfam" id="PF04261">
    <property type="entry name" value="Dyp_perox_N"/>
    <property type="match status" value="1"/>
</dbReference>
<evidence type="ECO:0000256" key="3">
    <source>
        <dbReference type="ARBA" id="ARBA00022617"/>
    </source>
</evidence>
<evidence type="ECO:0000256" key="7">
    <source>
        <dbReference type="ARBA" id="ARBA00023004"/>
    </source>
</evidence>
<dbReference type="PANTHER" id="PTHR30521">
    <property type="entry name" value="DEFERROCHELATASE/PEROXIDASE"/>
    <property type="match status" value="1"/>
</dbReference>
<dbReference type="InterPro" id="IPR006314">
    <property type="entry name" value="Dyp_peroxidase"/>
</dbReference>
<dbReference type="GO" id="GO:0004601">
    <property type="term" value="F:peroxidase activity"/>
    <property type="evidence" value="ECO:0007669"/>
    <property type="project" value="UniProtKB-KW"/>
</dbReference>
<dbReference type="InterPro" id="IPR006311">
    <property type="entry name" value="TAT_signal"/>
</dbReference>
<keyword evidence="2 11" id="KW-0575">Peroxidase</keyword>
<dbReference type="InterPro" id="IPR048327">
    <property type="entry name" value="Dyp_perox_N"/>
</dbReference>
<proteinExistence type="inferred from homology"/>
<evidence type="ECO:0000259" key="10">
    <source>
        <dbReference type="Pfam" id="PF20628"/>
    </source>
</evidence>
<dbReference type="Pfam" id="PF20628">
    <property type="entry name" value="Dyp_perox_C"/>
    <property type="match status" value="1"/>
</dbReference>
<protein>
    <submittedName>
        <fullName evidence="11">Peroxidase</fullName>
    </submittedName>
</protein>
<keyword evidence="5" id="KW-0732">Signal</keyword>
<feature type="domain" description="Dyp-type peroxidase C-terminal" evidence="10">
    <location>
        <begin position="221"/>
        <end position="389"/>
    </location>
</feature>
<organism evidence="11 12">
    <name type="scientific">Corynebacterium urealyticum</name>
    <dbReference type="NCBI Taxonomy" id="43771"/>
    <lineage>
        <taxon>Bacteria</taxon>
        <taxon>Bacillati</taxon>
        <taxon>Actinomycetota</taxon>
        <taxon>Actinomycetes</taxon>
        <taxon>Mycobacteriales</taxon>
        <taxon>Corynebacteriaceae</taxon>
        <taxon>Corynebacterium</taxon>
    </lineage>
</organism>
<dbReference type="PANTHER" id="PTHR30521:SF4">
    <property type="entry name" value="DEFERROCHELATASE"/>
    <property type="match status" value="1"/>
</dbReference>
<dbReference type="SUPFAM" id="SSF54909">
    <property type="entry name" value="Dimeric alpha+beta barrel"/>
    <property type="match status" value="1"/>
</dbReference>
<comment type="caution">
    <text evidence="11">The sequence shown here is derived from an EMBL/GenBank/DDBJ whole genome shotgun (WGS) entry which is preliminary data.</text>
</comment>
<dbReference type="GO" id="GO:0020037">
    <property type="term" value="F:heme binding"/>
    <property type="evidence" value="ECO:0007669"/>
    <property type="project" value="InterPro"/>
</dbReference>
<evidence type="ECO:0000313" key="11">
    <source>
        <dbReference type="EMBL" id="PZP00465.1"/>
    </source>
</evidence>
<dbReference type="PROSITE" id="PS51404">
    <property type="entry name" value="DYP_PEROXIDASE"/>
    <property type="match status" value="1"/>
</dbReference>
<feature type="domain" description="Dyp-type peroxidase N-terminal" evidence="9">
    <location>
        <begin position="63"/>
        <end position="213"/>
    </location>
</feature>
<dbReference type="GO" id="GO:0046872">
    <property type="term" value="F:metal ion binding"/>
    <property type="evidence" value="ECO:0007669"/>
    <property type="project" value="UniProtKB-KW"/>
</dbReference>
<dbReference type="PROSITE" id="PS51318">
    <property type="entry name" value="TAT"/>
    <property type="match status" value="1"/>
</dbReference>
<dbReference type="AlphaFoldDB" id="A0A2W5B0Z0"/>
<evidence type="ECO:0000256" key="2">
    <source>
        <dbReference type="ARBA" id="ARBA00022559"/>
    </source>
</evidence>
<accession>A0A2W5B0Z0</accession>
<keyword evidence="6" id="KW-0560">Oxidoreductase</keyword>
<dbReference type="InterPro" id="IPR011008">
    <property type="entry name" value="Dimeric_a/b-barrel"/>
</dbReference>
<keyword evidence="4" id="KW-0479">Metal-binding</keyword>
<evidence type="ECO:0000256" key="6">
    <source>
        <dbReference type="ARBA" id="ARBA00023002"/>
    </source>
</evidence>
<keyword evidence="3" id="KW-0349">Heme</keyword>
<reference evidence="11 12" key="1">
    <citation type="submission" date="2017-11" db="EMBL/GenBank/DDBJ databases">
        <title>Infants hospitalized years apart are colonized by the same room-sourced microbial strains.</title>
        <authorList>
            <person name="Brooks B."/>
            <person name="Olm M.R."/>
            <person name="Firek B.A."/>
            <person name="Baker R."/>
            <person name="Thomas B.C."/>
            <person name="Morowitz M.J."/>
            <person name="Banfield J.F."/>
        </authorList>
    </citation>
    <scope>NUCLEOTIDE SEQUENCE [LARGE SCALE GENOMIC DNA]</scope>
    <source>
        <strain evidence="11">S2_012_000_R3_87</strain>
    </source>
</reference>
<evidence type="ECO:0000259" key="9">
    <source>
        <dbReference type="Pfam" id="PF04261"/>
    </source>
</evidence>
<dbReference type="EMBL" id="QFNY01000128">
    <property type="protein sequence ID" value="PZP00465.1"/>
    <property type="molecule type" value="Genomic_DNA"/>
</dbReference>
<evidence type="ECO:0000313" key="12">
    <source>
        <dbReference type="Proteomes" id="UP000249451"/>
    </source>
</evidence>
<evidence type="ECO:0000256" key="5">
    <source>
        <dbReference type="ARBA" id="ARBA00022729"/>
    </source>
</evidence>
<sequence length="402" mass="44070">MSTGESSGFFNVSRRGLFAGVGAAGAAAVLASCAEGEGRGGGMPNSSGDIEEKLTVPFDGARQAGIQTPHQSHGLIVAFDFHNANSREALRKDLRRLMRVWTPDARKLTQGEAALADLEPELNLQPGNLTITVGWSPALIKKIGSLDEVPKWVSSHTKGLPKFKGDDLDPAFSDGDVVVQMCGEDLTTLSHAMRVLTRGGRDYVKPRWTQRGFVDIREGQTARNLMGFKDGTVIPRTDEEFDNAVWDERNGTSMIVRRVTFDMPGWEALDRESRENVFGRKAISGAPLTGEDEFDDPDLNAVDKTGLPVIDPKSHVGITAGEGKHMLRRPFNWDGEVNEHGDSGLIFICFQEDPDTSFTPLQHRLAENDRLNQWITHTGSGVYWVLPGTEPGSYWGQQILEG</sequence>
<evidence type="ECO:0000256" key="8">
    <source>
        <dbReference type="ARBA" id="ARBA00025737"/>
    </source>
</evidence>
<dbReference type="InterPro" id="IPR048328">
    <property type="entry name" value="Dyp_perox_C"/>
</dbReference>
<dbReference type="Proteomes" id="UP000249451">
    <property type="component" value="Unassembled WGS sequence"/>
</dbReference>
<gene>
    <name evidence="11" type="ORF">DI609_06290</name>
</gene>